<dbReference type="Gene3D" id="2.60.40.10">
    <property type="entry name" value="Immunoglobulins"/>
    <property type="match status" value="1"/>
</dbReference>
<dbReference type="GO" id="GO:0005576">
    <property type="term" value="C:extracellular region"/>
    <property type="evidence" value="ECO:0007669"/>
    <property type="project" value="UniProtKB-SubCell"/>
</dbReference>
<evidence type="ECO:0000256" key="9">
    <source>
        <dbReference type="SAM" id="Phobius"/>
    </source>
</evidence>
<dbReference type="SMART" id="SM00710">
    <property type="entry name" value="PbH1"/>
    <property type="match status" value="9"/>
</dbReference>
<evidence type="ECO:0000256" key="7">
    <source>
        <dbReference type="ARBA" id="ARBA00023237"/>
    </source>
</evidence>
<evidence type="ECO:0008006" key="12">
    <source>
        <dbReference type="Google" id="ProtNLM"/>
    </source>
</evidence>
<dbReference type="InterPro" id="IPR012334">
    <property type="entry name" value="Pectin_lyas_fold"/>
</dbReference>
<dbReference type="AlphaFoldDB" id="A0A843AFS5"/>
<feature type="region of interest" description="Disordered" evidence="8">
    <location>
        <begin position="1175"/>
        <end position="1196"/>
    </location>
</feature>
<keyword evidence="9" id="KW-1133">Transmembrane helix</keyword>
<dbReference type="Pfam" id="PF02415">
    <property type="entry name" value="Chlam_PMP"/>
    <property type="match status" value="2"/>
</dbReference>
<dbReference type="Proteomes" id="UP000658733">
    <property type="component" value="Unassembled WGS sequence"/>
</dbReference>
<dbReference type="EMBL" id="JADIIN010000072">
    <property type="protein sequence ID" value="MBF4469554.1"/>
    <property type="molecule type" value="Genomic_DNA"/>
</dbReference>
<sequence>MIIMKNINKFLIHSILIALTLLLLFVSLNANFAIDNTTSGGIKDAISNVNSGDTIFLDSGIYTGDNNTKIGINKSITLQGNGSVDTVIIDAQKNGRIFTINSNNITFINITFFNGSVTGNNGGAISNTNFANITFINCKFINNTATSNGGAIYNSGNNFAVINCTFTNNEANGGGAFFTSGDNSTIINSTFINNTAGVNAGAISYGSVDNFKIINSIFINNTARETGGAIVGMHTHVSTIINCTFTNNSVTNNYSSISGQYAAGAIYAFDNNLLTIINSTFNNNSATRGNLGWFYGGAIYIIGTVSAENNLTIINTNFTNNTALVGGAIESYFVVGVNKNNMNIFNSSFTNNKALISDGGAIRTGSGNLTISNSNFINNTAENGDGGAIWIGSSNLTISNSNFINNTATNGGGAIINSGGNLRIDYSTFTNNNATNGGAIINIGGNSRINASTFTSNNASTYGGAIYNSNCNISVNDSIFTNNNASYGGAIGKTYGNLSISVSVFNINYASYGGAIINSGGNSRIDDSTFTSNNASYGGAIYNYNNVNLSSITGSSFVNNTAVNYGGVIYNTAVNRSSICDSSFTSNKAIQGGAIQNTGVNQSNITNSNFNNNTANYGGAIITSGGNSSITNSNFIDNVANNSGGAIYSFGGANMGVISSNFTNNNASYGGGIYNDGIMNVANNTMFGNFASVLGNVIYNKGSLGVLNLSYLNNQTIKVSNNTFVDIFATLTDDMNNPITGLNITFYLNSTLISVLEVIEGYLNVSYFVDFEKGTIIPITGDYLGIGTFNINILNGELLIVSITNSTINASDVNIGEEITINGQLTDYMGNGSDSLTVNVDGNLYNVTIDSTGFWSLNYATNSTGNITIVIDYLGNDNYSSFTNNTIFEVFKNNTNSTIDVLGDFKVGENITIGGSLSDENGNLIGNVQITVTIDGKAFNVTTNSNGTWKLLYTPLNDGDFLVLVKWTGNENYTGFINNTSFNVTKLASKSTINTPKTVKVNQTVSISGLLTDQNNNPIKNANLELIIDNELYNLVTDSSGNWILNYTPKKSGIFNLSLIYQGDNHYYGFVENETFNVSKLATNSTINIPTHVKVGETIKINGKAYDENDNPLANVQITVTLDGKDYYFKTDSNGFWSLKYKPTHTGKNNIKVTFNGNEIYLGFVNNSSFNVKNNNNNTNNTNNTNKTNNTNNTENINSSGNLVYSSMKKTGIPIIAVILILISIFTVIFTRKRN</sequence>
<keyword evidence="9" id="KW-0812">Transmembrane</keyword>
<dbReference type="PANTHER" id="PTHR11319:SF35">
    <property type="entry name" value="OUTER MEMBRANE PROTEIN PMPC-RELATED"/>
    <property type="match status" value="1"/>
</dbReference>
<evidence type="ECO:0000256" key="4">
    <source>
        <dbReference type="ARBA" id="ARBA00022525"/>
    </source>
</evidence>
<evidence type="ECO:0000256" key="1">
    <source>
        <dbReference type="ARBA" id="ARBA00004196"/>
    </source>
</evidence>
<protein>
    <recommendedName>
        <fullName evidence="12">Adhesin-like protein</fullName>
    </recommendedName>
</protein>
<feature type="transmembrane region" description="Helical" evidence="9">
    <location>
        <begin position="1212"/>
        <end position="1231"/>
    </location>
</feature>
<dbReference type="Gene3D" id="2.160.20.10">
    <property type="entry name" value="Single-stranded right-handed beta-helix, Pectin lyase-like"/>
    <property type="match status" value="1"/>
</dbReference>
<reference evidence="10" key="1">
    <citation type="submission" date="2020-10" db="EMBL/GenBank/DDBJ databases">
        <title>Dehalococcoides mccartyi of a TCE/Cr reducing biochatode.</title>
        <authorList>
            <person name="Matturro B."/>
        </authorList>
    </citation>
    <scope>NUCLEOTIDE SEQUENCE</scope>
    <source>
        <strain evidence="10">Bin4</strain>
    </source>
</reference>
<comment type="caution">
    <text evidence="10">The sequence shown here is derived from an EMBL/GenBank/DDBJ whole genome shotgun (WGS) entry which is preliminary data.</text>
</comment>
<evidence type="ECO:0000313" key="11">
    <source>
        <dbReference type="Proteomes" id="UP000658733"/>
    </source>
</evidence>
<dbReference type="InterPro" id="IPR006626">
    <property type="entry name" value="PbH1"/>
</dbReference>
<dbReference type="SUPFAM" id="SSF49464">
    <property type="entry name" value="Carboxypeptidase regulatory domain-like"/>
    <property type="match status" value="2"/>
</dbReference>
<evidence type="ECO:0000256" key="3">
    <source>
        <dbReference type="ARBA" id="ARBA00004613"/>
    </source>
</evidence>
<dbReference type="InterPro" id="IPR003368">
    <property type="entry name" value="POMP_repeat"/>
</dbReference>
<keyword evidence="7" id="KW-0998">Cell outer membrane</keyword>
<accession>A0A843AFS5</accession>
<dbReference type="RefSeq" id="WP_278524131.1">
    <property type="nucleotide sequence ID" value="NZ_JADIIN010000072.1"/>
</dbReference>
<comment type="subcellular location">
    <subcellularLocation>
        <location evidence="1">Cell envelope</location>
    </subcellularLocation>
    <subcellularLocation>
        <location evidence="2">Cell outer membrane</location>
    </subcellularLocation>
    <subcellularLocation>
        <location evidence="3">Secreted</location>
    </subcellularLocation>
</comment>
<dbReference type="InterPro" id="IPR008969">
    <property type="entry name" value="CarboxyPept-like_regulatory"/>
</dbReference>
<name>A0A843AFS5_METAZ</name>
<keyword evidence="4" id="KW-0964">Secreted</keyword>
<proteinExistence type="predicted"/>
<evidence type="ECO:0000313" key="10">
    <source>
        <dbReference type="EMBL" id="MBF4469554.1"/>
    </source>
</evidence>
<evidence type="ECO:0000256" key="6">
    <source>
        <dbReference type="ARBA" id="ARBA00023136"/>
    </source>
</evidence>
<dbReference type="SUPFAM" id="SSF51126">
    <property type="entry name" value="Pectin lyase-like"/>
    <property type="match status" value="3"/>
</dbReference>
<organism evidence="10 11">
    <name type="scientific">Methanobrevibacter arboriphilus</name>
    <dbReference type="NCBI Taxonomy" id="39441"/>
    <lineage>
        <taxon>Archaea</taxon>
        <taxon>Methanobacteriati</taxon>
        <taxon>Methanobacteriota</taxon>
        <taxon>Methanomada group</taxon>
        <taxon>Methanobacteria</taxon>
        <taxon>Methanobacteriales</taxon>
        <taxon>Methanobacteriaceae</taxon>
        <taxon>Methanobrevibacter</taxon>
    </lineage>
</organism>
<evidence type="ECO:0000256" key="8">
    <source>
        <dbReference type="SAM" id="MobiDB-lite"/>
    </source>
</evidence>
<evidence type="ECO:0000256" key="2">
    <source>
        <dbReference type="ARBA" id="ARBA00004442"/>
    </source>
</evidence>
<evidence type="ECO:0000256" key="5">
    <source>
        <dbReference type="ARBA" id="ARBA00022729"/>
    </source>
</evidence>
<dbReference type="PANTHER" id="PTHR11319">
    <property type="entry name" value="G PROTEIN-COUPLED RECEPTOR-RELATED"/>
    <property type="match status" value="1"/>
</dbReference>
<dbReference type="InterPro" id="IPR013783">
    <property type="entry name" value="Ig-like_fold"/>
</dbReference>
<keyword evidence="6 9" id="KW-0472">Membrane</keyword>
<keyword evidence="5" id="KW-0732">Signal</keyword>
<gene>
    <name evidence="10" type="ORF">ISP01_09140</name>
</gene>
<dbReference type="InterPro" id="IPR011050">
    <property type="entry name" value="Pectin_lyase_fold/virulence"/>
</dbReference>